<accession>A0A1L6ZLH0</accession>
<feature type="domain" description="IrrE N-terminal-like" evidence="1">
    <location>
        <begin position="24"/>
        <end position="109"/>
    </location>
</feature>
<proteinExistence type="predicted"/>
<evidence type="ECO:0000313" key="3">
    <source>
        <dbReference type="Proteomes" id="UP000185426"/>
    </source>
</evidence>
<dbReference type="InterPro" id="IPR052345">
    <property type="entry name" value="Rad_response_metalloprotease"/>
</dbReference>
<protein>
    <recommendedName>
        <fullName evidence="1">IrrE N-terminal-like domain-containing protein</fullName>
    </recommendedName>
</protein>
<dbReference type="PANTHER" id="PTHR43236">
    <property type="entry name" value="ANTITOXIN HIGA1"/>
    <property type="match status" value="1"/>
</dbReference>
<sequence>MGDIAETVLKLKIRFNSSNPFYIADKLGIITIHEDLGKTLGYYSKHFRTKFIHINENVSDKCARFVCAHELGHALLHSNSNTPFLKRNTFFSTEKIEMEANFFAMHLLFSSIQGSITHYEFNDYGIPKELVQNYHNIFLNKKRTYVSRKNAGS</sequence>
<dbReference type="InterPro" id="IPR010359">
    <property type="entry name" value="IrrE_HExxH"/>
</dbReference>
<evidence type="ECO:0000313" key="2">
    <source>
        <dbReference type="EMBL" id="APT47361.1"/>
    </source>
</evidence>
<name>A0A1L6ZLH0_BACIA</name>
<dbReference type="EMBL" id="CP015607">
    <property type="protein sequence ID" value="APT47361.1"/>
    <property type="molecule type" value="Genomic_DNA"/>
</dbReference>
<gene>
    <name evidence="2" type="ORF">BSA145_16675</name>
</gene>
<evidence type="ECO:0000259" key="1">
    <source>
        <dbReference type="Pfam" id="PF06114"/>
    </source>
</evidence>
<organism evidence="2 3">
    <name type="scientific">Bacillus safensis</name>
    <dbReference type="NCBI Taxonomy" id="561879"/>
    <lineage>
        <taxon>Bacteria</taxon>
        <taxon>Bacillati</taxon>
        <taxon>Bacillota</taxon>
        <taxon>Bacilli</taxon>
        <taxon>Bacillales</taxon>
        <taxon>Bacillaceae</taxon>
        <taxon>Bacillus</taxon>
    </lineage>
</organism>
<dbReference type="RefSeq" id="WP_075623118.1">
    <property type="nucleotide sequence ID" value="NZ_CP015607.1"/>
</dbReference>
<dbReference type="PANTHER" id="PTHR43236:SF1">
    <property type="entry name" value="BLL7220 PROTEIN"/>
    <property type="match status" value="1"/>
</dbReference>
<reference evidence="2 3" key="1">
    <citation type="submission" date="2016-05" db="EMBL/GenBank/DDBJ databases">
        <title>Complete Genome and Methylome Analysis of Psychrotrophic Bacterial Isolates from Antarctic Lake Untersee.</title>
        <authorList>
            <person name="Fomenkov A."/>
            <person name="Akimov V.N."/>
            <person name="Vasilyeva L.V."/>
            <person name="Andersen D."/>
            <person name="Vincze T."/>
            <person name="Roberts R.J."/>
        </authorList>
    </citation>
    <scope>NUCLEOTIDE SEQUENCE [LARGE SCALE GENOMIC DNA]</scope>
    <source>
        <strain evidence="2 3">U14-5</strain>
    </source>
</reference>
<dbReference type="AlphaFoldDB" id="A0A1L6ZLH0"/>
<dbReference type="SUPFAM" id="SSF55486">
    <property type="entry name" value="Metalloproteases ('zincins'), catalytic domain"/>
    <property type="match status" value="1"/>
</dbReference>
<dbReference type="Gene3D" id="1.10.10.2910">
    <property type="match status" value="1"/>
</dbReference>
<dbReference type="Proteomes" id="UP000185426">
    <property type="component" value="Chromosome"/>
</dbReference>
<dbReference type="Pfam" id="PF06114">
    <property type="entry name" value="Peptidase_M78"/>
    <property type="match status" value="1"/>
</dbReference>